<evidence type="ECO:0000256" key="1">
    <source>
        <dbReference type="SAM" id="Phobius"/>
    </source>
</evidence>
<reference evidence="2 3" key="1">
    <citation type="submission" date="2024-03" db="EMBL/GenBank/DDBJ databases">
        <title>Actinomycetospora sp. OC33-EN07, a novel actinomycete isolated from wild orchid (Aerides multiflora).</title>
        <authorList>
            <person name="Suriyachadkun C."/>
        </authorList>
    </citation>
    <scope>NUCLEOTIDE SEQUENCE [LARGE SCALE GENOMIC DNA]</scope>
    <source>
        <strain evidence="2 3">OC33-EN07</strain>
    </source>
</reference>
<feature type="transmembrane region" description="Helical" evidence="1">
    <location>
        <begin position="171"/>
        <end position="191"/>
    </location>
</feature>
<keyword evidence="1" id="KW-0472">Membrane</keyword>
<feature type="transmembrane region" description="Helical" evidence="1">
    <location>
        <begin position="108"/>
        <end position="133"/>
    </location>
</feature>
<evidence type="ECO:0000313" key="2">
    <source>
        <dbReference type="EMBL" id="MEJ2865828.1"/>
    </source>
</evidence>
<dbReference type="Pfam" id="PF10821">
    <property type="entry name" value="DUF2567"/>
    <property type="match status" value="1"/>
</dbReference>
<dbReference type="RefSeq" id="WP_337707205.1">
    <property type="nucleotide sequence ID" value="NZ_JBBEGM010000022.1"/>
</dbReference>
<dbReference type="InterPro" id="IPR021213">
    <property type="entry name" value="DUF2567"/>
</dbReference>
<gene>
    <name evidence="2" type="ORF">WCD58_32050</name>
</gene>
<accession>A0ABU8MFX2</accession>
<feature type="transmembrane region" description="Helical" evidence="1">
    <location>
        <begin position="79"/>
        <end position="99"/>
    </location>
</feature>
<keyword evidence="1" id="KW-0812">Transmembrane</keyword>
<protein>
    <submittedName>
        <fullName evidence="2">DUF2567 domain-containing protein</fullName>
    </submittedName>
</protein>
<name>A0ABU8MFX2_9PSEU</name>
<dbReference type="EMBL" id="JBBEGM010000022">
    <property type="protein sequence ID" value="MEJ2865828.1"/>
    <property type="molecule type" value="Genomic_DNA"/>
</dbReference>
<sequence length="202" mass="20461">MSAPTVDDDFLPTEPEGRLTRAELRGDVPTALRLAAILAVVGLPLGALWALLAPTVHTVALPGTGTGSPAGEADHAFDAVAIFVLMITAFGVIAGALAWRRRHRRGPVVLVALVLGSLVGAWLAGRVGALFAWSASPVPVLVDPAALGTAGMPGAPVPAVLTSVPASPGPWWIAIVAGLGAALTYVLAAIVDGHEDMGRDDP</sequence>
<proteinExistence type="predicted"/>
<comment type="caution">
    <text evidence="2">The sequence shown here is derived from an EMBL/GenBank/DDBJ whole genome shotgun (WGS) entry which is preliminary data.</text>
</comment>
<dbReference type="Proteomes" id="UP001369736">
    <property type="component" value="Unassembled WGS sequence"/>
</dbReference>
<keyword evidence="3" id="KW-1185">Reference proteome</keyword>
<organism evidence="2 3">
    <name type="scientific">Actinomycetospora flava</name>
    <dbReference type="NCBI Taxonomy" id="3129232"/>
    <lineage>
        <taxon>Bacteria</taxon>
        <taxon>Bacillati</taxon>
        <taxon>Actinomycetota</taxon>
        <taxon>Actinomycetes</taxon>
        <taxon>Pseudonocardiales</taxon>
        <taxon>Pseudonocardiaceae</taxon>
        <taxon>Actinomycetospora</taxon>
    </lineage>
</organism>
<evidence type="ECO:0000313" key="3">
    <source>
        <dbReference type="Proteomes" id="UP001369736"/>
    </source>
</evidence>
<feature type="transmembrane region" description="Helical" evidence="1">
    <location>
        <begin position="31"/>
        <end position="52"/>
    </location>
</feature>
<keyword evidence="1" id="KW-1133">Transmembrane helix</keyword>